<proteinExistence type="predicted"/>
<reference evidence="8" key="1">
    <citation type="journal article" date="2019" name="Int. J. Syst. Evol. Microbiol.">
        <title>The Global Catalogue of Microorganisms (GCM) 10K type strain sequencing project: providing services to taxonomists for standard genome sequencing and annotation.</title>
        <authorList>
            <consortium name="The Broad Institute Genomics Platform"/>
            <consortium name="The Broad Institute Genome Sequencing Center for Infectious Disease"/>
            <person name="Wu L."/>
            <person name="Ma J."/>
        </authorList>
    </citation>
    <scope>NUCLEOTIDE SEQUENCE [LARGE SCALE GENOMIC DNA]</scope>
    <source>
        <strain evidence="8">NBRC 108894</strain>
    </source>
</reference>
<keyword evidence="8" id="KW-1185">Reference proteome</keyword>
<comment type="subcellular location">
    <subcellularLocation>
        <location evidence="1">Cell membrane</location>
        <topology evidence="1">Multi-pass membrane protein</topology>
    </subcellularLocation>
</comment>
<keyword evidence="3" id="KW-0812">Transmembrane</keyword>
<evidence type="ECO:0000313" key="8">
    <source>
        <dbReference type="Proteomes" id="UP001157034"/>
    </source>
</evidence>
<dbReference type="InterPro" id="IPR024320">
    <property type="entry name" value="LPG_synthase_C"/>
</dbReference>
<feature type="domain" description="Phosphatidylglycerol lysyltransferase C-terminal" evidence="6">
    <location>
        <begin position="3"/>
        <end position="252"/>
    </location>
</feature>
<name>A0ABQ6JZD6_9MICO</name>
<evidence type="ECO:0000256" key="4">
    <source>
        <dbReference type="ARBA" id="ARBA00022989"/>
    </source>
</evidence>
<protein>
    <recommendedName>
        <fullName evidence="6">Phosphatidylglycerol lysyltransferase C-terminal domain-containing protein</fullName>
    </recommendedName>
</protein>
<evidence type="ECO:0000256" key="3">
    <source>
        <dbReference type="ARBA" id="ARBA00022692"/>
    </source>
</evidence>
<evidence type="ECO:0000256" key="5">
    <source>
        <dbReference type="ARBA" id="ARBA00023136"/>
    </source>
</evidence>
<evidence type="ECO:0000259" key="6">
    <source>
        <dbReference type="Pfam" id="PF09924"/>
    </source>
</evidence>
<keyword evidence="5" id="KW-0472">Membrane</keyword>
<dbReference type="EMBL" id="BSVB01000001">
    <property type="protein sequence ID" value="GMA93608.1"/>
    <property type="molecule type" value="Genomic_DNA"/>
</dbReference>
<gene>
    <name evidence="7" type="ORF">GCM10025881_04320</name>
</gene>
<sequence>MGEVVVTVSDPFGATGDPEAAFGEFLAFCDARAWTPVFYSVHEGWRAVLAARGWRSLPVAEETTLDPAAFTLSGRAMQDVRTAVNRARRTDVVTVDASWTALAGPLRRQIVAISEHWAADKRLPEMGFTLGGLDEIDDPDVQVVVAVDAQERVVAVTSWLPVWESGALVGRTLDMMRRAPDAPNGAMEFTIAESIEAHRSAGLRRTSLSATPLARPAEQAGVAVLGAVLALVGRLLEPVYGFRSLLRFKSKFGDAAEALHLVYRDPMQLPAIGAAIARCYLPQLTWGSSLRLLRG</sequence>
<keyword evidence="4" id="KW-1133">Transmembrane helix</keyword>
<comment type="caution">
    <text evidence="7">The sequence shown here is derived from an EMBL/GenBank/DDBJ whole genome shotgun (WGS) entry which is preliminary data.</text>
</comment>
<dbReference type="Proteomes" id="UP001157034">
    <property type="component" value="Unassembled WGS sequence"/>
</dbReference>
<dbReference type="Pfam" id="PF09924">
    <property type="entry name" value="LPG_synthase_C"/>
    <property type="match status" value="1"/>
</dbReference>
<dbReference type="PANTHER" id="PTHR34697:SF2">
    <property type="entry name" value="PHOSPHATIDYLGLYCEROL LYSYLTRANSFERASE"/>
    <property type="match status" value="1"/>
</dbReference>
<evidence type="ECO:0000256" key="2">
    <source>
        <dbReference type="ARBA" id="ARBA00022475"/>
    </source>
</evidence>
<evidence type="ECO:0000313" key="7">
    <source>
        <dbReference type="EMBL" id="GMA93608.1"/>
    </source>
</evidence>
<keyword evidence="2" id="KW-1003">Cell membrane</keyword>
<accession>A0ABQ6JZD6</accession>
<dbReference type="PANTHER" id="PTHR34697">
    <property type="entry name" value="PHOSPHATIDYLGLYCEROL LYSYLTRANSFERASE"/>
    <property type="match status" value="1"/>
</dbReference>
<organism evidence="7 8">
    <name type="scientific">Pseudolysinimonas kribbensis</name>
    <dbReference type="NCBI Taxonomy" id="433641"/>
    <lineage>
        <taxon>Bacteria</taxon>
        <taxon>Bacillati</taxon>
        <taxon>Actinomycetota</taxon>
        <taxon>Actinomycetes</taxon>
        <taxon>Micrococcales</taxon>
        <taxon>Microbacteriaceae</taxon>
        <taxon>Pseudolysinimonas</taxon>
    </lineage>
</organism>
<evidence type="ECO:0000256" key="1">
    <source>
        <dbReference type="ARBA" id="ARBA00004651"/>
    </source>
</evidence>
<dbReference type="InterPro" id="IPR051211">
    <property type="entry name" value="PG_lysyltransferase"/>
</dbReference>